<keyword evidence="5" id="KW-0694">RNA-binding</keyword>
<evidence type="ECO:0000256" key="2">
    <source>
        <dbReference type="ARBA" id="ARBA00022723"/>
    </source>
</evidence>
<dbReference type="Gene3D" id="2.40.50.140">
    <property type="entry name" value="Nucleic acid-binding proteins"/>
    <property type="match status" value="1"/>
</dbReference>
<name>A0A1H6A0Y4_9SPHI</name>
<keyword evidence="3" id="KW-0378">Hydrolase</keyword>
<dbReference type="InterPro" id="IPR019307">
    <property type="entry name" value="RNA-bd_AU-1/RNase_E/G"/>
</dbReference>
<evidence type="ECO:0000313" key="7">
    <source>
        <dbReference type="EMBL" id="SEG41705.1"/>
    </source>
</evidence>
<keyword evidence="8" id="KW-1185">Reference proteome</keyword>
<dbReference type="GO" id="GO:0006364">
    <property type="term" value="P:rRNA processing"/>
    <property type="evidence" value="ECO:0007669"/>
    <property type="project" value="TreeGrafter"/>
</dbReference>
<dbReference type="Proteomes" id="UP000236731">
    <property type="component" value="Unassembled WGS sequence"/>
</dbReference>
<evidence type="ECO:0000256" key="5">
    <source>
        <dbReference type="ARBA" id="ARBA00022884"/>
    </source>
</evidence>
<evidence type="ECO:0000259" key="6">
    <source>
        <dbReference type="SMART" id="SM00316"/>
    </source>
</evidence>
<dbReference type="EMBL" id="FNUT01000007">
    <property type="protein sequence ID" value="SEG41705.1"/>
    <property type="molecule type" value="Genomic_DNA"/>
</dbReference>
<dbReference type="SUPFAM" id="SSF50249">
    <property type="entry name" value="Nucleic acid-binding proteins"/>
    <property type="match status" value="1"/>
</dbReference>
<dbReference type="PANTHER" id="PTHR30001:SF0">
    <property type="entry name" value="RIBONUCLEASE G"/>
    <property type="match status" value="1"/>
</dbReference>
<dbReference type="InterPro" id="IPR003029">
    <property type="entry name" value="S1_domain"/>
</dbReference>
<feature type="domain" description="S1 motif" evidence="6">
    <location>
        <begin position="38"/>
        <end position="142"/>
    </location>
</feature>
<keyword evidence="4" id="KW-0460">Magnesium</keyword>
<gene>
    <name evidence="7" type="ORF">SAMN05421877_107253</name>
</gene>
<dbReference type="OrthoDB" id="9804278at2"/>
<dbReference type="InterPro" id="IPR012340">
    <property type="entry name" value="NA-bd_OB-fold"/>
</dbReference>
<dbReference type="SMART" id="SM00316">
    <property type="entry name" value="S1"/>
    <property type="match status" value="1"/>
</dbReference>
<evidence type="ECO:0000313" key="8">
    <source>
        <dbReference type="Proteomes" id="UP000236731"/>
    </source>
</evidence>
<evidence type="ECO:0000256" key="1">
    <source>
        <dbReference type="ARBA" id="ARBA00001946"/>
    </source>
</evidence>
<dbReference type="GO" id="GO:0004540">
    <property type="term" value="F:RNA nuclease activity"/>
    <property type="evidence" value="ECO:0007669"/>
    <property type="project" value="InterPro"/>
</dbReference>
<dbReference type="GO" id="GO:0005737">
    <property type="term" value="C:cytoplasm"/>
    <property type="evidence" value="ECO:0007669"/>
    <property type="project" value="TreeGrafter"/>
</dbReference>
<reference evidence="8" key="1">
    <citation type="submission" date="2016-10" db="EMBL/GenBank/DDBJ databases">
        <authorList>
            <person name="Varghese N."/>
            <person name="Submissions S."/>
        </authorList>
    </citation>
    <scope>NUCLEOTIDE SEQUENCE [LARGE SCALE GENOMIC DNA]</scope>
    <source>
        <strain evidence="8">DSM 22361</strain>
    </source>
</reference>
<dbReference type="RefSeq" id="WP_103906676.1">
    <property type="nucleotide sequence ID" value="NZ_CP049246.1"/>
</dbReference>
<dbReference type="GO" id="GO:0016787">
    <property type="term" value="F:hydrolase activity"/>
    <property type="evidence" value="ECO:0007669"/>
    <property type="project" value="UniProtKB-KW"/>
</dbReference>
<dbReference type="GO" id="GO:0046872">
    <property type="term" value="F:metal ion binding"/>
    <property type="evidence" value="ECO:0007669"/>
    <property type="project" value="UniProtKB-KW"/>
</dbReference>
<dbReference type="AlphaFoldDB" id="A0A1H6A0Y4"/>
<organism evidence="7 8">
    <name type="scientific">Sphingobacterium lactis</name>
    <dbReference type="NCBI Taxonomy" id="797291"/>
    <lineage>
        <taxon>Bacteria</taxon>
        <taxon>Pseudomonadati</taxon>
        <taxon>Bacteroidota</taxon>
        <taxon>Sphingobacteriia</taxon>
        <taxon>Sphingobacteriales</taxon>
        <taxon>Sphingobacteriaceae</taxon>
        <taxon>Sphingobacterium</taxon>
    </lineage>
</organism>
<dbReference type="GO" id="GO:0003723">
    <property type="term" value="F:RNA binding"/>
    <property type="evidence" value="ECO:0007669"/>
    <property type="project" value="UniProtKB-KW"/>
</dbReference>
<keyword evidence="2" id="KW-0479">Metal-binding</keyword>
<dbReference type="Pfam" id="PF10150">
    <property type="entry name" value="RNase_E_G"/>
    <property type="match status" value="1"/>
</dbReference>
<dbReference type="InterPro" id="IPR004659">
    <property type="entry name" value="RNase_E/G"/>
</dbReference>
<evidence type="ECO:0000256" key="3">
    <source>
        <dbReference type="ARBA" id="ARBA00022801"/>
    </source>
</evidence>
<accession>A0A1H6A0Y4</accession>
<dbReference type="CDD" id="cd04453">
    <property type="entry name" value="S1_RNase_E"/>
    <property type="match status" value="1"/>
</dbReference>
<proteinExistence type="predicted"/>
<comment type="cofactor">
    <cofactor evidence="1">
        <name>Mg(2+)</name>
        <dbReference type="ChEBI" id="CHEBI:18420"/>
    </cofactor>
</comment>
<evidence type="ECO:0000256" key="4">
    <source>
        <dbReference type="ARBA" id="ARBA00022842"/>
    </source>
</evidence>
<dbReference type="PANTHER" id="PTHR30001">
    <property type="entry name" value="RIBONUCLEASE"/>
    <property type="match status" value="1"/>
</dbReference>
<sequence length="517" mass="58561">MVKELIIDSVPEKGVTIALLQDKQLVELNREQAGNHYAVGDIYLGRVKKIMPGLNAAFVDVGYEKDAFLHYLDLGPQVQSLSKLTRVVKNGSYQEKLLNSLKLEKDIDKAGKISDVLSRNMLLPVQIAKEPISTKGPRLSSDLSIAGRFVVLVPFSSSVSISKKIKGSAERNRLKKIVESIKPANFGVIIRTVSEGKGVDELQKDLLDLISKWELFTKRLKTAEPPQKVLGEMDRASTILRDILTDEFTHIYVNDNEIFEEVKSYIQEISPDLEKIVKFYKGKEPIFDHFGVEKQIKASFGKTVNLQGGAYLVIEHTEALHVIDVNSGNRIANKENQEDNALLVNKEAAKEIARQLRLRDMGGIVVIDFIDMHKAPNRKELYGFLKECMASDRARHTILPPSKFGLVQITRQRVRPEMSIVTNEKCPACDGTGEIRSSIVLLDDIENNLSFILQEQNEVGVTLCVHPYIAAYIKAGFISRRMKWFFKYGKWIKVKEMSSYYLTEFHFFNAKEEEIKL</sequence>
<protein>
    <submittedName>
        <fullName evidence="7">Ribonuclease G</fullName>
    </submittedName>
</protein>
<dbReference type="NCBIfam" id="TIGR00757">
    <property type="entry name" value="RNaseEG"/>
    <property type="match status" value="1"/>
</dbReference>